<dbReference type="Pfam" id="PF10084">
    <property type="entry name" value="DUF2322"/>
    <property type="match status" value="1"/>
</dbReference>
<dbReference type="PIRSF" id="PIRSF019302">
    <property type="entry name" value="UCP019302"/>
    <property type="match status" value="1"/>
</dbReference>
<comment type="caution">
    <text evidence="1">The sequence shown here is derived from an EMBL/GenBank/DDBJ whole genome shotgun (WGS) entry which is preliminary data.</text>
</comment>
<organism evidence="1 2">
    <name type="scientific">Ideonella aquatica</name>
    <dbReference type="NCBI Taxonomy" id="2824119"/>
    <lineage>
        <taxon>Bacteria</taxon>
        <taxon>Pseudomonadati</taxon>
        <taxon>Pseudomonadota</taxon>
        <taxon>Betaproteobacteria</taxon>
        <taxon>Burkholderiales</taxon>
        <taxon>Sphaerotilaceae</taxon>
        <taxon>Ideonella</taxon>
    </lineage>
</organism>
<proteinExistence type="predicted"/>
<accession>A0A940YT05</accession>
<dbReference type="RefSeq" id="WP_210804588.1">
    <property type="nucleotide sequence ID" value="NZ_JAGQDE010000044.1"/>
</dbReference>
<dbReference type="InterPro" id="IPR016755">
    <property type="entry name" value="UCP019302"/>
</dbReference>
<dbReference type="Proteomes" id="UP000678374">
    <property type="component" value="Unassembled WGS sequence"/>
</dbReference>
<evidence type="ECO:0000313" key="1">
    <source>
        <dbReference type="EMBL" id="MBQ0961906.1"/>
    </source>
</evidence>
<dbReference type="AlphaFoldDB" id="A0A940YT05"/>
<protein>
    <submittedName>
        <fullName evidence="1">DUF2322 family protein</fullName>
    </submittedName>
</protein>
<sequence length="105" mass="10927">MAFADTLKTLPSVAHLAALHLIDAAGHTVAVIENRPGQAGSVAVYHALAQRHGGRLDAAAAAEGLQLYGEHTADARQRPGAHPNIDRLLALLGSTQVLQVRLISA</sequence>
<reference evidence="1" key="1">
    <citation type="submission" date="2021-04" db="EMBL/GenBank/DDBJ databases">
        <title>The genome sequence of Ideonella sp. 4Y11.</title>
        <authorList>
            <person name="Liu Y."/>
        </authorList>
    </citation>
    <scope>NUCLEOTIDE SEQUENCE</scope>
    <source>
        <strain evidence="1">4Y11</strain>
    </source>
</reference>
<name>A0A940YT05_9BURK</name>
<dbReference type="EMBL" id="JAGQDE010000044">
    <property type="protein sequence ID" value="MBQ0961906.1"/>
    <property type="molecule type" value="Genomic_DNA"/>
</dbReference>
<gene>
    <name evidence="1" type="ORF">KAK06_23415</name>
</gene>
<keyword evidence="2" id="KW-1185">Reference proteome</keyword>
<evidence type="ECO:0000313" key="2">
    <source>
        <dbReference type="Proteomes" id="UP000678374"/>
    </source>
</evidence>